<dbReference type="AlphaFoldDB" id="A0A256GTY1"/>
<evidence type="ECO:0000313" key="1">
    <source>
        <dbReference type="EMBL" id="OYR30627.1"/>
    </source>
</evidence>
<accession>A0A256GTY1</accession>
<name>A0A256GTY1_9HYPH</name>
<organism evidence="1 2">
    <name type="scientific">Brucella lupini</name>
    <dbReference type="NCBI Taxonomy" id="255457"/>
    <lineage>
        <taxon>Bacteria</taxon>
        <taxon>Pseudomonadati</taxon>
        <taxon>Pseudomonadota</taxon>
        <taxon>Alphaproteobacteria</taxon>
        <taxon>Hyphomicrobiales</taxon>
        <taxon>Brucellaceae</taxon>
        <taxon>Brucella/Ochrobactrum group</taxon>
        <taxon>Brucella</taxon>
    </lineage>
</organism>
<dbReference type="Proteomes" id="UP000216363">
    <property type="component" value="Unassembled WGS sequence"/>
</dbReference>
<gene>
    <name evidence="1" type="ORF">CES86_1952</name>
</gene>
<comment type="caution">
    <text evidence="1">The sequence shown here is derived from an EMBL/GenBank/DDBJ whole genome shotgun (WGS) entry which is preliminary data.</text>
</comment>
<evidence type="ECO:0000313" key="2">
    <source>
        <dbReference type="Proteomes" id="UP000216363"/>
    </source>
</evidence>
<reference evidence="1 2" key="1">
    <citation type="submission" date="2017-07" db="EMBL/GenBank/DDBJ databases">
        <title>Draft genome of Ochrobactrum lupini type strain LUP21.</title>
        <authorList>
            <person name="Krzyzanowska D.M."/>
            <person name="Jafra S."/>
        </authorList>
    </citation>
    <scope>NUCLEOTIDE SEQUENCE [LARGE SCALE GENOMIC DNA]</scope>
    <source>
        <strain evidence="1 2">LUP21</strain>
    </source>
</reference>
<dbReference type="EMBL" id="NNRN01000044">
    <property type="protein sequence ID" value="OYR30627.1"/>
    <property type="molecule type" value="Genomic_DNA"/>
</dbReference>
<protein>
    <submittedName>
        <fullName evidence="1">Uncharacterized protein</fullName>
    </submittedName>
</protein>
<proteinExistence type="predicted"/>
<sequence length="46" mass="5204">MSDSHGFSLCSPEQKCRLVEAVPFAICVGEALRNHSYDDDWLEAYL</sequence>